<dbReference type="InterPro" id="IPR029044">
    <property type="entry name" value="Nucleotide-diphossugar_trans"/>
</dbReference>
<dbReference type="PANTHER" id="PTHR48090">
    <property type="entry name" value="UNDECAPRENYL-PHOSPHATE 4-DEOXY-4-FORMAMIDO-L-ARABINOSE TRANSFERASE-RELATED"/>
    <property type="match status" value="1"/>
</dbReference>
<reference evidence="2 3" key="1">
    <citation type="journal article" date="2015" name="Nature">
        <title>rRNA introns, odd ribosomes, and small enigmatic genomes across a large radiation of phyla.</title>
        <authorList>
            <person name="Brown C.T."/>
            <person name="Hug L.A."/>
            <person name="Thomas B.C."/>
            <person name="Sharon I."/>
            <person name="Castelle C.J."/>
            <person name="Singh A."/>
            <person name="Wilkins M.J."/>
            <person name="Williams K.H."/>
            <person name="Banfield J.F."/>
        </authorList>
    </citation>
    <scope>NUCLEOTIDE SEQUENCE [LARGE SCALE GENOMIC DNA]</scope>
</reference>
<dbReference type="PANTHER" id="PTHR48090:SF7">
    <property type="entry name" value="RFBJ PROTEIN"/>
    <property type="match status" value="1"/>
</dbReference>
<comment type="caution">
    <text evidence="2">The sequence shown here is derived from an EMBL/GenBank/DDBJ whole genome shotgun (WGS) entry which is preliminary data.</text>
</comment>
<evidence type="ECO:0000313" key="3">
    <source>
        <dbReference type="Proteomes" id="UP000034616"/>
    </source>
</evidence>
<sequence length="219" mass="24629">MKVSVIVPAYNEERWIFKVVQEIIRAGYDVLVVDDCSKDRTVELASKAGAHVLCHVINRGQGAALRTGTNWSLKHGADIVVHFDADGQFRVEDVARVIQPITHGTADIVLGSRFLDRTTNVPLGKRFLLMPLARIINDLLFGVRLSDPQSGFRAFTASVGHQLYWRQDRMAHASELLALMVRGHWRIQEVPITVIYHEFGQGFFGGLKILKDLFLKRLG</sequence>
<feature type="domain" description="Glycosyltransferase 2-like" evidence="1">
    <location>
        <begin position="4"/>
        <end position="126"/>
    </location>
</feature>
<dbReference type="AlphaFoldDB" id="A0A0G0UHS3"/>
<evidence type="ECO:0000313" key="2">
    <source>
        <dbReference type="EMBL" id="KKR87066.1"/>
    </source>
</evidence>
<dbReference type="SUPFAM" id="SSF53448">
    <property type="entry name" value="Nucleotide-diphospho-sugar transferases"/>
    <property type="match status" value="1"/>
</dbReference>
<dbReference type="CDD" id="cd04179">
    <property type="entry name" value="DPM_DPG-synthase_like"/>
    <property type="match status" value="1"/>
</dbReference>
<dbReference type="PATRIC" id="fig|1618985.3.peg.495"/>
<dbReference type="InterPro" id="IPR050256">
    <property type="entry name" value="Glycosyltransferase_2"/>
</dbReference>
<accession>A0A0G0UHS3</accession>
<dbReference type="Gene3D" id="3.90.550.10">
    <property type="entry name" value="Spore Coat Polysaccharide Biosynthesis Protein SpsA, Chain A"/>
    <property type="match status" value="1"/>
</dbReference>
<keyword evidence="2" id="KW-0808">Transferase</keyword>
<dbReference type="Proteomes" id="UP000034616">
    <property type="component" value="Unassembled WGS sequence"/>
</dbReference>
<name>A0A0G0UHS3_9BACT</name>
<dbReference type="InterPro" id="IPR001173">
    <property type="entry name" value="Glyco_trans_2-like"/>
</dbReference>
<dbReference type="EMBL" id="LCAH01000006">
    <property type="protein sequence ID" value="KKR87066.1"/>
    <property type="molecule type" value="Genomic_DNA"/>
</dbReference>
<proteinExistence type="predicted"/>
<organism evidence="2 3">
    <name type="scientific">Candidatus Uhrbacteria bacterium GW2011_GWC2_41_11</name>
    <dbReference type="NCBI Taxonomy" id="1618985"/>
    <lineage>
        <taxon>Bacteria</taxon>
        <taxon>Candidatus Uhriibacteriota</taxon>
    </lineage>
</organism>
<dbReference type="GO" id="GO:0016740">
    <property type="term" value="F:transferase activity"/>
    <property type="evidence" value="ECO:0007669"/>
    <property type="project" value="UniProtKB-KW"/>
</dbReference>
<gene>
    <name evidence="2" type="ORF">UU35_C0006G0019</name>
</gene>
<dbReference type="Pfam" id="PF00535">
    <property type="entry name" value="Glycos_transf_2"/>
    <property type="match status" value="1"/>
</dbReference>
<protein>
    <submittedName>
        <fullName evidence="2">Glycosyl transferase, family 2</fullName>
    </submittedName>
</protein>
<evidence type="ECO:0000259" key="1">
    <source>
        <dbReference type="Pfam" id="PF00535"/>
    </source>
</evidence>